<dbReference type="AlphaFoldDB" id="A0A8H5URC3"/>
<accession>A0A8H5URC3</accession>
<sequence length="84" mass="9695">MRTSGPESDTEGRETQLQRLTVQCVTYGNVLDSRYGNKKKLKKKLNDYFGDGSYEIVERSGNQWQIMVPRKLEEVGGSDFVYRL</sequence>
<evidence type="ECO:0000313" key="2">
    <source>
        <dbReference type="Proteomes" id="UP000546213"/>
    </source>
</evidence>
<organism evidence="1 2">
    <name type="scientific">Fusarium pseudocircinatum</name>
    <dbReference type="NCBI Taxonomy" id="56676"/>
    <lineage>
        <taxon>Eukaryota</taxon>
        <taxon>Fungi</taxon>
        <taxon>Dikarya</taxon>
        <taxon>Ascomycota</taxon>
        <taxon>Pezizomycotina</taxon>
        <taxon>Sordariomycetes</taxon>
        <taxon>Hypocreomycetidae</taxon>
        <taxon>Hypocreales</taxon>
        <taxon>Nectriaceae</taxon>
        <taxon>Fusarium</taxon>
        <taxon>Fusarium fujikuroi species complex</taxon>
    </lineage>
</organism>
<proteinExistence type="predicted"/>
<comment type="caution">
    <text evidence="1">The sequence shown here is derived from an EMBL/GenBank/DDBJ whole genome shotgun (WGS) entry which is preliminary data.</text>
</comment>
<keyword evidence="2" id="KW-1185">Reference proteome</keyword>
<name>A0A8H5URC3_9HYPO</name>
<evidence type="ECO:0000313" key="1">
    <source>
        <dbReference type="EMBL" id="KAF5596581.1"/>
    </source>
</evidence>
<dbReference type="EMBL" id="JAAOAS010000083">
    <property type="protein sequence ID" value="KAF5596581.1"/>
    <property type="molecule type" value="Genomic_DNA"/>
</dbReference>
<dbReference type="Proteomes" id="UP000546213">
    <property type="component" value="Unassembled WGS sequence"/>
</dbReference>
<protein>
    <submittedName>
        <fullName evidence="1">Uncharacterized protein</fullName>
    </submittedName>
</protein>
<gene>
    <name evidence="1" type="ORF">FPCIR_3987</name>
</gene>
<reference evidence="1 2" key="1">
    <citation type="submission" date="2020-05" db="EMBL/GenBank/DDBJ databases">
        <title>Identification and distribution of gene clusters putatively required for synthesis of sphingolipid metabolism inhibitors in phylogenetically diverse species of the filamentous fungus Fusarium.</title>
        <authorList>
            <person name="Kim H.-S."/>
            <person name="Busman M."/>
            <person name="Brown D.W."/>
            <person name="Divon H."/>
            <person name="Uhlig S."/>
            <person name="Proctor R.H."/>
        </authorList>
    </citation>
    <scope>NUCLEOTIDE SEQUENCE [LARGE SCALE GENOMIC DNA]</scope>
    <source>
        <strain evidence="1 2">NRRL 36939</strain>
    </source>
</reference>
<dbReference type="OrthoDB" id="4999446at2759"/>